<reference evidence="4 5" key="2">
    <citation type="submission" date="2021-08" db="EMBL/GenBank/DDBJ databases">
        <title>Massilia sp. R798.</title>
        <authorList>
            <person name="Baek J.H."/>
            <person name="Jung H.S."/>
            <person name="Kim K.R."/>
            <person name="Jeon C.O."/>
        </authorList>
    </citation>
    <scope>NUCLEOTIDE SEQUENCE [LARGE SCALE GENOMIC DNA]</scope>
    <source>
        <strain evidence="4 5">R798</strain>
    </source>
</reference>
<sequence length="252" mass="26445">MNGPRKLDGKRIAVMATDGFEKVELTASVDALKQAGAQVDIVALHPGRIRGMNVHQPADLVQVDKTVNEVSATDYDGLLIPGGYISPDLLRQSALVRAFMRAMSALGKPVALLSQAPSVLTSSGLAPSRRLTASPGMRDDLVNAGAIWLNEPVVRDGAWLTSRGPQDIDACIRELIPFFEGAQAPTVASEKALSDPPLEEPSGTPGQTLHWLSTPSVGAMLGLALLGVGVVAANRGRRRKLAEVAGPEPPVA</sequence>
<accession>A0ABS7SVG9</accession>
<dbReference type="SUPFAM" id="SSF52317">
    <property type="entry name" value="Class I glutamine amidotransferase-like"/>
    <property type="match status" value="1"/>
</dbReference>
<dbReference type="PROSITE" id="PS51276">
    <property type="entry name" value="PEPTIDASE_C56_PFPI"/>
    <property type="match status" value="1"/>
</dbReference>
<keyword evidence="2" id="KW-0472">Membrane</keyword>
<dbReference type="Gene3D" id="3.40.50.880">
    <property type="match status" value="1"/>
</dbReference>
<name>A0ABS7SVG9_9BURK</name>
<evidence type="ECO:0000313" key="4">
    <source>
        <dbReference type="EMBL" id="MBZ2209937.1"/>
    </source>
</evidence>
<dbReference type="Pfam" id="PF01965">
    <property type="entry name" value="DJ-1_PfpI"/>
    <property type="match status" value="1"/>
</dbReference>
<feature type="transmembrane region" description="Helical" evidence="2">
    <location>
        <begin position="211"/>
        <end position="233"/>
    </location>
</feature>
<dbReference type="CDD" id="cd03134">
    <property type="entry name" value="GATase1_PfpI_like"/>
    <property type="match status" value="1"/>
</dbReference>
<keyword evidence="4" id="KW-0315">Glutamine amidotransferase</keyword>
<dbReference type="PANTHER" id="PTHR42733">
    <property type="entry name" value="DJ-1 PROTEIN"/>
    <property type="match status" value="1"/>
</dbReference>
<dbReference type="PANTHER" id="PTHR42733:SF12">
    <property type="entry name" value="PROTEINASE"/>
    <property type="match status" value="1"/>
</dbReference>
<reference evidence="4 5" key="1">
    <citation type="submission" date="2021-01" db="EMBL/GenBank/DDBJ databases">
        <authorList>
            <person name="Ruan W."/>
            <person name="Khan S.A."/>
            <person name="Jeon C.O."/>
        </authorList>
    </citation>
    <scope>NUCLEOTIDE SEQUENCE [LARGE SCALE GENOMIC DNA]</scope>
    <source>
        <strain evidence="4 5">R798</strain>
    </source>
</reference>
<dbReference type="Proteomes" id="UP000809349">
    <property type="component" value="Unassembled WGS sequence"/>
</dbReference>
<evidence type="ECO:0000256" key="2">
    <source>
        <dbReference type="SAM" id="Phobius"/>
    </source>
</evidence>
<proteinExistence type="inferred from homology"/>
<comment type="caution">
    <text evidence="4">The sequence shown here is derived from an EMBL/GenBank/DDBJ whole genome shotgun (WGS) entry which is preliminary data.</text>
</comment>
<dbReference type="RefSeq" id="WP_223470930.1">
    <property type="nucleotide sequence ID" value="NZ_JAFBIL020000011.1"/>
</dbReference>
<dbReference type="InterPro" id="IPR006286">
    <property type="entry name" value="C56_PfpI-like"/>
</dbReference>
<keyword evidence="2" id="KW-1133">Transmembrane helix</keyword>
<dbReference type="EMBL" id="JAFBIL020000011">
    <property type="protein sequence ID" value="MBZ2209937.1"/>
    <property type="molecule type" value="Genomic_DNA"/>
</dbReference>
<comment type="similarity">
    <text evidence="1">Belongs to the peptidase C56 family.</text>
</comment>
<keyword evidence="2" id="KW-0812">Transmembrane</keyword>
<organism evidence="4 5">
    <name type="scientific">Massilia soli</name>
    <dbReference type="NCBI Taxonomy" id="2792854"/>
    <lineage>
        <taxon>Bacteria</taxon>
        <taxon>Pseudomonadati</taxon>
        <taxon>Pseudomonadota</taxon>
        <taxon>Betaproteobacteria</taxon>
        <taxon>Burkholderiales</taxon>
        <taxon>Oxalobacteraceae</taxon>
        <taxon>Telluria group</taxon>
        <taxon>Massilia</taxon>
    </lineage>
</organism>
<evidence type="ECO:0000259" key="3">
    <source>
        <dbReference type="Pfam" id="PF01965"/>
    </source>
</evidence>
<dbReference type="InterPro" id="IPR002818">
    <property type="entry name" value="DJ-1/PfpI"/>
</dbReference>
<dbReference type="InterPro" id="IPR029062">
    <property type="entry name" value="Class_I_gatase-like"/>
</dbReference>
<gene>
    <name evidence="4" type="ORF">I4X03_021945</name>
</gene>
<evidence type="ECO:0000313" key="5">
    <source>
        <dbReference type="Proteomes" id="UP000809349"/>
    </source>
</evidence>
<feature type="domain" description="DJ-1/PfpI" evidence="3">
    <location>
        <begin position="10"/>
        <end position="176"/>
    </location>
</feature>
<evidence type="ECO:0000256" key="1">
    <source>
        <dbReference type="ARBA" id="ARBA00008542"/>
    </source>
</evidence>
<keyword evidence="5" id="KW-1185">Reference proteome</keyword>
<protein>
    <submittedName>
        <fullName evidence="4">Type 1 glutamine amidotransferase</fullName>
    </submittedName>
</protein>